<dbReference type="PANTHER" id="PTHR38446:SF1">
    <property type="entry name" value="BLL0914 PROTEIN"/>
    <property type="match status" value="1"/>
</dbReference>
<dbReference type="Proteomes" id="UP000269374">
    <property type="component" value="Chromosome"/>
</dbReference>
<keyword evidence="3" id="KW-1185">Reference proteome</keyword>
<protein>
    <submittedName>
        <fullName evidence="2">DUF1304 domain-containing protein</fullName>
    </submittedName>
</protein>
<gene>
    <name evidence="2" type="ORF">D7I46_02865</name>
</gene>
<dbReference type="Pfam" id="PF06993">
    <property type="entry name" value="DUF1304"/>
    <property type="match status" value="1"/>
</dbReference>
<evidence type="ECO:0000313" key="2">
    <source>
        <dbReference type="EMBL" id="AYG00119.1"/>
    </source>
</evidence>
<evidence type="ECO:0000313" key="3">
    <source>
        <dbReference type="Proteomes" id="UP000269374"/>
    </source>
</evidence>
<dbReference type="PANTHER" id="PTHR38446">
    <property type="entry name" value="BLL0914 PROTEIN"/>
    <property type="match status" value="1"/>
</dbReference>
<keyword evidence="1" id="KW-1133">Transmembrane helix</keyword>
<name>A0A387BEW0_9LACT</name>
<proteinExistence type="predicted"/>
<organism evidence="2 3">
    <name type="scientific">Lactococcus allomyrinae</name>
    <dbReference type="NCBI Taxonomy" id="2419773"/>
    <lineage>
        <taxon>Bacteria</taxon>
        <taxon>Bacillati</taxon>
        <taxon>Bacillota</taxon>
        <taxon>Bacilli</taxon>
        <taxon>Lactobacillales</taxon>
        <taxon>Streptococcaceae</taxon>
        <taxon>Lactococcus</taxon>
    </lineage>
</organism>
<feature type="transmembrane region" description="Helical" evidence="1">
    <location>
        <begin position="54"/>
        <end position="86"/>
    </location>
</feature>
<evidence type="ECO:0000256" key="1">
    <source>
        <dbReference type="SAM" id="Phobius"/>
    </source>
</evidence>
<dbReference type="EMBL" id="CP032627">
    <property type="protein sequence ID" value="AYG00119.1"/>
    <property type="molecule type" value="Genomic_DNA"/>
</dbReference>
<dbReference type="KEGG" id="lact:D7I46_02865"/>
<accession>A0A387BEW0</accession>
<feature type="transmembrane region" description="Helical" evidence="1">
    <location>
        <begin position="98"/>
        <end position="116"/>
    </location>
</feature>
<dbReference type="AlphaFoldDB" id="A0A387BEW0"/>
<sequence length="117" mass="12778">MLSLILVFFVALEHLLFGYIEMFGSVQVQSKAFGFPEKELQSNTLQIALSNQGIYNVSLGLLVIAFIIFNLAVNSLILSMIFVVIVGTYGGLTVTKKIWFIQVGPALLALLSLVLAL</sequence>
<keyword evidence="1" id="KW-0472">Membrane</keyword>
<dbReference type="InterPro" id="IPR009732">
    <property type="entry name" value="DUF1304"/>
</dbReference>
<keyword evidence="1" id="KW-0812">Transmembrane</keyword>
<dbReference type="OrthoDB" id="9803832at2"/>
<dbReference type="RefSeq" id="WP_120771507.1">
    <property type="nucleotide sequence ID" value="NZ_CP032627.1"/>
</dbReference>
<reference evidence="2 3" key="1">
    <citation type="submission" date="2018-09" db="EMBL/GenBank/DDBJ databases">
        <title>Genome sequencing of strain 1JSPR-7.</title>
        <authorList>
            <person name="Heo J."/>
            <person name="Kim S.-J."/>
            <person name="Kwon S.-W."/>
        </authorList>
    </citation>
    <scope>NUCLEOTIDE SEQUENCE [LARGE SCALE GENOMIC DNA]</scope>
    <source>
        <strain evidence="2 3">1JSPR-7</strain>
    </source>
</reference>